<dbReference type="Proteomes" id="UP000019753">
    <property type="component" value="Unassembled WGS sequence"/>
</dbReference>
<dbReference type="AlphaFoldDB" id="A0A021VQI0"/>
<feature type="region of interest" description="Disordered" evidence="1">
    <location>
        <begin position="698"/>
        <end position="733"/>
    </location>
</feature>
<organism evidence="4 5">
    <name type="scientific">Actinotalea ferrariae CF5-4</name>
    <dbReference type="NCBI Taxonomy" id="948458"/>
    <lineage>
        <taxon>Bacteria</taxon>
        <taxon>Bacillati</taxon>
        <taxon>Actinomycetota</taxon>
        <taxon>Actinomycetes</taxon>
        <taxon>Micrococcales</taxon>
        <taxon>Cellulomonadaceae</taxon>
        <taxon>Actinotalea</taxon>
    </lineage>
</organism>
<evidence type="ECO:0000313" key="5">
    <source>
        <dbReference type="Proteomes" id="UP000019753"/>
    </source>
</evidence>
<reference evidence="4 5" key="1">
    <citation type="submission" date="2014-01" db="EMBL/GenBank/DDBJ databases">
        <title>Actinotalea ferrariae CF5-4.</title>
        <authorList>
            <person name="Chen F."/>
            <person name="Li Y."/>
            <person name="Wang G."/>
        </authorList>
    </citation>
    <scope>NUCLEOTIDE SEQUENCE [LARGE SCALE GENOMIC DNA]</scope>
    <source>
        <strain evidence="4 5">CF5-4</strain>
    </source>
</reference>
<dbReference type="InterPro" id="IPR026881">
    <property type="entry name" value="WYL_dom"/>
</dbReference>
<dbReference type="RefSeq" id="WP_034226063.1">
    <property type="nucleotide sequence ID" value="NZ_AXCW01000097.1"/>
</dbReference>
<keyword evidence="5" id="KW-1185">Reference proteome</keyword>
<name>A0A021VQI0_9CELL</name>
<dbReference type="Pfam" id="PF13280">
    <property type="entry name" value="WYL"/>
    <property type="match status" value="1"/>
</dbReference>
<evidence type="ECO:0000259" key="2">
    <source>
        <dbReference type="Pfam" id="PF13280"/>
    </source>
</evidence>
<evidence type="ECO:0000313" key="4">
    <source>
        <dbReference type="EMBL" id="EYR63391.1"/>
    </source>
</evidence>
<evidence type="ECO:0008006" key="6">
    <source>
        <dbReference type="Google" id="ProtNLM"/>
    </source>
</evidence>
<sequence>MLTDLAQWLTTLDADALHRVTVLRHDVLLGAPVRDLPDLAERLAHPASVASVVRELPVPAVQALEVLQALGAGASSDRAAAVLQPGGRDPQEHGEAVDGVVGHLVDCALAWPDGTGRLRLNPGVLAVLGTPLGLGRPGALLVAEVPAAELQKITRRWGLDVPKRKAELVDAVLGVLGDPSAVRRLVGEAPPQVTDVLLQQAGDAAARWPHRWGGVVVAVPDAVPDDDVPDDDVPWYLRDQAAFGRHRVASAWAVENGLAYGPRYEPLYAQVPSEVLLALVAPTLRAPFDPVPPPLPTTPVAPAQIAAAASGAVTELLGTVMATLEHLARTPATALKAGGVGAREIARVAKVVGAPPSDVRFALELAVHLNLLDAVAPGRLGVSDAFGAWRASAPARRAAELVQSWAGMHYAPTQDRGADGSSQPALARYDTGDTAVAARAAVLGLLRDLPDEVGVTTADAVEATVAWQLPVVLGAADGDLVRRTLTEAERLGLVALGRLTAIGDRLFTGGTVDALADALAGMVPDVQTRAVVGSDLTVVVMGTPAAEVVDLLDAVAEREARGQASTWRLTPASVRGALDAGYAQDDVLAALRRVGGGALPQSLEYLVRDVGRRHGHVQVRPSAAVVVGEDPALVAEIAAHRSLRRLGLHAVAPTVLVASAPVDAVLAGLRDAGYLPVEAAADGAPVVAVRRLALAQEGEAADGGVSDDGGTDGDVATQGEADADGGSDPDVDPDAVLARWAAEMAVDDGDEPGPGPASRRESAADVVARLLRGEAPPHQDASARLAAELARQARRLSGTEIDQLAHAIVHRLPVRIRYRSRSGGVSVRVVSQLEVRYGYLVGWCHLREETRMFALESVLGVIAEPG</sequence>
<protein>
    <recommendedName>
        <fullName evidence="6">Helicase XPB/Ssl2 N-terminal domain-containing protein</fullName>
    </recommendedName>
</protein>
<gene>
    <name evidence="4" type="ORF">N866_00980</name>
</gene>
<dbReference type="OrthoDB" id="3415124at2"/>
<dbReference type="PROSITE" id="PS52050">
    <property type="entry name" value="WYL"/>
    <property type="match status" value="1"/>
</dbReference>
<dbReference type="InterPro" id="IPR032830">
    <property type="entry name" value="XPB/Ssl2_N"/>
</dbReference>
<dbReference type="EMBL" id="AXCW01000097">
    <property type="protein sequence ID" value="EYR63391.1"/>
    <property type="molecule type" value="Genomic_DNA"/>
</dbReference>
<comment type="caution">
    <text evidence="4">The sequence shown here is derived from an EMBL/GenBank/DDBJ whole genome shotgun (WGS) entry which is preliminary data.</text>
</comment>
<evidence type="ECO:0000256" key="1">
    <source>
        <dbReference type="SAM" id="MobiDB-lite"/>
    </source>
</evidence>
<feature type="domain" description="Helicase XPB/Ssl2 N-terminal" evidence="3">
    <location>
        <begin position="532"/>
        <end position="651"/>
    </location>
</feature>
<dbReference type="Pfam" id="PF13625">
    <property type="entry name" value="Helicase_C_3"/>
    <property type="match status" value="1"/>
</dbReference>
<feature type="compositionally biased region" description="Acidic residues" evidence="1">
    <location>
        <begin position="721"/>
        <end position="733"/>
    </location>
</feature>
<evidence type="ECO:0000259" key="3">
    <source>
        <dbReference type="Pfam" id="PF13625"/>
    </source>
</evidence>
<accession>A0A021VQI0</accession>
<feature type="domain" description="WYL" evidence="2">
    <location>
        <begin position="801"/>
        <end position="859"/>
    </location>
</feature>
<proteinExistence type="predicted"/>